<accession>A0ABW1UNZ7</accession>
<comment type="caution">
    <text evidence="1">The sequence shown here is derived from an EMBL/GenBank/DDBJ whole genome shotgun (WGS) entry which is preliminary data.</text>
</comment>
<proteinExistence type="predicted"/>
<evidence type="ECO:0000313" key="1">
    <source>
        <dbReference type="EMBL" id="MFC6314773.1"/>
    </source>
</evidence>
<gene>
    <name evidence="1" type="ORF">ACFQHW_04220</name>
</gene>
<evidence type="ECO:0008006" key="3">
    <source>
        <dbReference type="Google" id="ProtNLM"/>
    </source>
</evidence>
<dbReference type="EMBL" id="JBHSSM010000014">
    <property type="protein sequence ID" value="MFC6314773.1"/>
    <property type="molecule type" value="Genomic_DNA"/>
</dbReference>
<keyword evidence="2" id="KW-1185">Reference proteome</keyword>
<name>A0ABW1UNZ7_9LACO</name>
<organism evidence="1 2">
    <name type="scientific">Lapidilactobacillus achengensis</name>
    <dbReference type="NCBI Taxonomy" id="2486000"/>
    <lineage>
        <taxon>Bacteria</taxon>
        <taxon>Bacillati</taxon>
        <taxon>Bacillota</taxon>
        <taxon>Bacilli</taxon>
        <taxon>Lactobacillales</taxon>
        <taxon>Lactobacillaceae</taxon>
        <taxon>Lapidilactobacillus</taxon>
    </lineage>
</organism>
<evidence type="ECO:0000313" key="2">
    <source>
        <dbReference type="Proteomes" id="UP001596310"/>
    </source>
</evidence>
<dbReference type="Proteomes" id="UP001596310">
    <property type="component" value="Unassembled WGS sequence"/>
</dbReference>
<protein>
    <recommendedName>
        <fullName evidence="3">HTH cro/C1-type domain-containing protein</fullName>
    </recommendedName>
</protein>
<dbReference type="RefSeq" id="WP_125601602.1">
    <property type="nucleotide sequence ID" value="NZ_JBHSSM010000014.1"/>
</dbReference>
<sequence>MNKANEDIRLLIGKNLLKYWQVAEAIGISSFTFSVWLRTPLTDERKARVEEAINKLANQTY</sequence>
<reference evidence="2" key="1">
    <citation type="journal article" date="2019" name="Int. J. Syst. Evol. Microbiol.">
        <title>The Global Catalogue of Microorganisms (GCM) 10K type strain sequencing project: providing services to taxonomists for standard genome sequencing and annotation.</title>
        <authorList>
            <consortium name="The Broad Institute Genomics Platform"/>
            <consortium name="The Broad Institute Genome Sequencing Center for Infectious Disease"/>
            <person name="Wu L."/>
            <person name="Ma J."/>
        </authorList>
    </citation>
    <scope>NUCLEOTIDE SEQUENCE [LARGE SCALE GENOMIC DNA]</scope>
    <source>
        <strain evidence="2">CCM 8897</strain>
    </source>
</reference>